<dbReference type="InterPro" id="IPR002716">
    <property type="entry name" value="PIN_dom"/>
</dbReference>
<sequence>MRKVLIDTDIILDFLFERHPFSDNAVKIFSLLESGEVKGFVTPLIYSNVYYLLKKTASHNYVIDKLKLLFHITDVLTMGKNTVLQALNSDFSDFEDALQNFSAADHSEIHVLITRNVKDYKNSKMAVLTPDSFLKIRENN</sequence>
<evidence type="ECO:0000313" key="3">
    <source>
        <dbReference type="Proteomes" id="UP000304900"/>
    </source>
</evidence>
<feature type="domain" description="PIN" evidence="1">
    <location>
        <begin position="3"/>
        <end position="118"/>
    </location>
</feature>
<accession>A0A4U6D2Q6</accession>
<dbReference type="OrthoDB" id="1148871at2"/>
<dbReference type="SUPFAM" id="SSF88723">
    <property type="entry name" value="PIN domain-like"/>
    <property type="match status" value="1"/>
</dbReference>
<dbReference type="Proteomes" id="UP000304900">
    <property type="component" value="Unassembled WGS sequence"/>
</dbReference>
<dbReference type="AlphaFoldDB" id="A0A4U6D2Q6"/>
<name>A0A4U6D2Q6_9BACT</name>
<comment type="caution">
    <text evidence="2">The sequence shown here is derived from an EMBL/GenBank/DDBJ whole genome shotgun (WGS) entry which is preliminary data.</text>
</comment>
<dbReference type="Pfam" id="PF13470">
    <property type="entry name" value="PIN_3"/>
    <property type="match status" value="1"/>
</dbReference>
<dbReference type="Gene3D" id="3.40.50.1010">
    <property type="entry name" value="5'-nuclease"/>
    <property type="match status" value="1"/>
</dbReference>
<evidence type="ECO:0000313" key="2">
    <source>
        <dbReference type="EMBL" id="TKT91462.1"/>
    </source>
</evidence>
<keyword evidence="3" id="KW-1185">Reference proteome</keyword>
<dbReference type="RefSeq" id="WP_137340610.1">
    <property type="nucleotide sequence ID" value="NZ_BSQH01000003.1"/>
</dbReference>
<gene>
    <name evidence="2" type="ORF">FDK13_13905</name>
</gene>
<evidence type="ECO:0000259" key="1">
    <source>
        <dbReference type="Pfam" id="PF13470"/>
    </source>
</evidence>
<organism evidence="2 3">
    <name type="scientific">Dyadobacter frigoris</name>
    <dbReference type="NCBI Taxonomy" id="2576211"/>
    <lineage>
        <taxon>Bacteria</taxon>
        <taxon>Pseudomonadati</taxon>
        <taxon>Bacteroidota</taxon>
        <taxon>Cytophagia</taxon>
        <taxon>Cytophagales</taxon>
        <taxon>Spirosomataceae</taxon>
        <taxon>Dyadobacter</taxon>
    </lineage>
</organism>
<dbReference type="EMBL" id="SZVO01000006">
    <property type="protein sequence ID" value="TKT91462.1"/>
    <property type="molecule type" value="Genomic_DNA"/>
</dbReference>
<reference evidence="2 3" key="1">
    <citation type="submission" date="2019-05" db="EMBL/GenBank/DDBJ databases">
        <title>Dyadobacter AR-3-8 sp. nov., isolated from arctic soil.</title>
        <authorList>
            <person name="Chaudhary D.K."/>
        </authorList>
    </citation>
    <scope>NUCLEOTIDE SEQUENCE [LARGE SCALE GENOMIC DNA]</scope>
    <source>
        <strain evidence="2 3">AR-3-8</strain>
    </source>
</reference>
<proteinExistence type="predicted"/>
<protein>
    <submittedName>
        <fullName evidence="2">PIN domain-containing protein</fullName>
    </submittedName>
</protein>
<dbReference type="InterPro" id="IPR029060">
    <property type="entry name" value="PIN-like_dom_sf"/>
</dbReference>